<reference evidence="6" key="1">
    <citation type="submission" date="2019-04" db="EMBL/GenBank/DDBJ databases">
        <title>Genome assembly of Zosterops borbonicus 15179.</title>
        <authorList>
            <person name="Leroy T."/>
            <person name="Anselmetti Y."/>
            <person name="Tilak M.-K."/>
            <person name="Nabholz B."/>
        </authorList>
    </citation>
    <scope>NUCLEOTIDE SEQUENCE</scope>
    <source>
        <strain evidence="6">HGM_15179</strain>
        <tissue evidence="6">Muscle</tissue>
    </source>
</reference>
<feature type="transmembrane region" description="Helical" evidence="3">
    <location>
        <begin position="144"/>
        <end position="165"/>
    </location>
</feature>
<keyword evidence="3" id="KW-1133">Transmembrane helix</keyword>
<protein>
    <recommendedName>
        <fullName evidence="5">Sushi domain-containing protein</fullName>
    </recommendedName>
</protein>
<accession>A0A8K1G3F1</accession>
<sequence>MARPLFPLLCAAAAALPLLRAAADTDIHCSILLIHPIPAIRRSIPAVFGVIPIGIWELPAARIMEKPFPPHHRDPARCSLPQAVANAHIDAGNRTELNSRLRYSCNPGYKRKAGTSSLIQCVLWNGSQPQWTLPTLQCILSVKAVASSVGFLLVLATGIVAVCCWRRRKNSRGGYTVTETGIPMEALPRRNEEVAPPVIVPTG</sequence>
<dbReference type="PANTHER" id="PTHR15060">
    <property type="entry name" value="INTERLEUKIN-15 RECEPTOR SUBUNIT ALPHA"/>
    <property type="match status" value="1"/>
</dbReference>
<feature type="signal peptide" evidence="4">
    <location>
        <begin position="1"/>
        <end position="23"/>
    </location>
</feature>
<name>A0A8K1G3F1_9PASS</name>
<feature type="disulfide bond" evidence="2">
    <location>
        <begin position="78"/>
        <end position="121"/>
    </location>
</feature>
<dbReference type="PANTHER" id="PTHR15060:SF0">
    <property type="entry name" value="INTERLEUKIN-15 RECEPTOR SUBUNIT ALPHA"/>
    <property type="match status" value="1"/>
</dbReference>
<dbReference type="InterPro" id="IPR035976">
    <property type="entry name" value="Sushi/SCR/CCP_sf"/>
</dbReference>
<gene>
    <name evidence="6" type="ORF">HGM15179_016106</name>
</gene>
<evidence type="ECO:0000256" key="3">
    <source>
        <dbReference type="SAM" id="Phobius"/>
    </source>
</evidence>
<feature type="domain" description="Sushi" evidence="5">
    <location>
        <begin position="76"/>
        <end position="140"/>
    </location>
</feature>
<evidence type="ECO:0000313" key="6">
    <source>
        <dbReference type="EMBL" id="TRZ10992.1"/>
    </source>
</evidence>
<feature type="chain" id="PRO_5035442815" description="Sushi domain-containing protein" evidence="4">
    <location>
        <begin position="24"/>
        <end position="203"/>
    </location>
</feature>
<dbReference type="InterPro" id="IPR000436">
    <property type="entry name" value="Sushi_SCR_CCP_dom"/>
</dbReference>
<evidence type="ECO:0000256" key="1">
    <source>
        <dbReference type="ARBA" id="ARBA00023157"/>
    </source>
</evidence>
<dbReference type="SMART" id="SM00032">
    <property type="entry name" value="CCP"/>
    <property type="match status" value="1"/>
</dbReference>
<evidence type="ECO:0000256" key="4">
    <source>
        <dbReference type="SAM" id="SignalP"/>
    </source>
</evidence>
<dbReference type="Gene3D" id="2.20.28.230">
    <property type="match status" value="1"/>
</dbReference>
<dbReference type="GO" id="GO:0042010">
    <property type="term" value="F:interleukin-15 receptor activity"/>
    <property type="evidence" value="ECO:0007669"/>
    <property type="project" value="InterPro"/>
</dbReference>
<dbReference type="CDD" id="cd00033">
    <property type="entry name" value="CCP"/>
    <property type="match status" value="1"/>
</dbReference>
<evidence type="ECO:0000256" key="2">
    <source>
        <dbReference type="PROSITE-ProRule" id="PRU00302"/>
    </source>
</evidence>
<organism evidence="6 7">
    <name type="scientific">Zosterops borbonicus</name>
    <dbReference type="NCBI Taxonomy" id="364589"/>
    <lineage>
        <taxon>Eukaryota</taxon>
        <taxon>Metazoa</taxon>
        <taxon>Chordata</taxon>
        <taxon>Craniata</taxon>
        <taxon>Vertebrata</taxon>
        <taxon>Euteleostomi</taxon>
        <taxon>Archelosauria</taxon>
        <taxon>Archosauria</taxon>
        <taxon>Dinosauria</taxon>
        <taxon>Saurischia</taxon>
        <taxon>Theropoda</taxon>
        <taxon>Coelurosauria</taxon>
        <taxon>Aves</taxon>
        <taxon>Neognathae</taxon>
        <taxon>Neoaves</taxon>
        <taxon>Telluraves</taxon>
        <taxon>Australaves</taxon>
        <taxon>Passeriformes</taxon>
        <taxon>Sylvioidea</taxon>
        <taxon>Zosteropidae</taxon>
        <taxon>Zosterops</taxon>
    </lineage>
</organism>
<keyword evidence="4" id="KW-0732">Signal</keyword>
<dbReference type="InterPro" id="IPR042372">
    <property type="entry name" value="IL15RA"/>
</dbReference>
<keyword evidence="1 2" id="KW-1015">Disulfide bond</keyword>
<proteinExistence type="predicted"/>
<comment type="caution">
    <text evidence="2">Lacks conserved residue(s) required for the propagation of feature annotation.</text>
</comment>
<dbReference type="SUPFAM" id="SSF57535">
    <property type="entry name" value="Complement control module/SCR domain"/>
    <property type="match status" value="1"/>
</dbReference>
<keyword evidence="7" id="KW-1185">Reference proteome</keyword>
<dbReference type="PROSITE" id="PS50923">
    <property type="entry name" value="SUSHI"/>
    <property type="match status" value="1"/>
</dbReference>
<keyword evidence="3" id="KW-0812">Transmembrane</keyword>
<keyword evidence="2" id="KW-0768">Sushi</keyword>
<keyword evidence="3" id="KW-0472">Membrane</keyword>
<dbReference type="OrthoDB" id="9944172at2759"/>
<dbReference type="AlphaFoldDB" id="A0A8K1G3F1"/>
<dbReference type="EMBL" id="SWJQ01000773">
    <property type="protein sequence ID" value="TRZ10992.1"/>
    <property type="molecule type" value="Genomic_DNA"/>
</dbReference>
<comment type="caution">
    <text evidence="6">The sequence shown here is derived from an EMBL/GenBank/DDBJ whole genome shotgun (WGS) entry which is preliminary data.</text>
</comment>
<dbReference type="Proteomes" id="UP000796761">
    <property type="component" value="Unassembled WGS sequence"/>
</dbReference>
<evidence type="ECO:0000313" key="7">
    <source>
        <dbReference type="Proteomes" id="UP000796761"/>
    </source>
</evidence>
<evidence type="ECO:0000259" key="5">
    <source>
        <dbReference type="PROSITE" id="PS50923"/>
    </source>
</evidence>
<dbReference type="Pfam" id="PF00084">
    <property type="entry name" value="Sushi"/>
    <property type="match status" value="1"/>
</dbReference>